<evidence type="ECO:0000313" key="23">
    <source>
        <dbReference type="Proteomes" id="UP000321328"/>
    </source>
</evidence>
<keyword evidence="7" id="KW-0378">Hydrolase</keyword>
<comment type="cofactor">
    <cofactor evidence="1">
        <name>Zn(2+)</name>
        <dbReference type="ChEBI" id="CHEBI:29105"/>
    </cofactor>
</comment>
<evidence type="ECO:0000256" key="6">
    <source>
        <dbReference type="ARBA" id="ARBA00022771"/>
    </source>
</evidence>
<dbReference type="InterPro" id="IPR035937">
    <property type="entry name" value="FPG_N"/>
</dbReference>
<keyword evidence="22" id="KW-0255">Endonuclease</keyword>
<feature type="domain" description="FPG-type" evidence="21">
    <location>
        <begin position="234"/>
        <end position="268"/>
    </location>
</feature>
<dbReference type="GO" id="GO:0003684">
    <property type="term" value="F:damaged DNA binding"/>
    <property type="evidence" value="ECO:0007669"/>
    <property type="project" value="InterPro"/>
</dbReference>
<gene>
    <name evidence="22" type="primary">nei</name>
    <name evidence="22" type="ORF">PA7_45720</name>
</gene>
<dbReference type="STRING" id="1123024.GCA_000423625_04928"/>
<dbReference type="SUPFAM" id="SSF57716">
    <property type="entry name" value="Glucocorticoid receptor-like (DNA-binding domain)"/>
    <property type="match status" value="1"/>
</dbReference>
<evidence type="ECO:0000256" key="4">
    <source>
        <dbReference type="ARBA" id="ARBA00022723"/>
    </source>
</evidence>
<evidence type="ECO:0000256" key="12">
    <source>
        <dbReference type="ARBA" id="ARBA00023268"/>
    </source>
</evidence>
<evidence type="ECO:0000259" key="21">
    <source>
        <dbReference type="PROSITE" id="PS51066"/>
    </source>
</evidence>
<keyword evidence="12" id="KW-0511">Multifunctional enzyme</keyword>
<dbReference type="GO" id="GO:0140078">
    <property type="term" value="F:class I DNA-(apurinic or apyrimidinic site) endonuclease activity"/>
    <property type="evidence" value="ECO:0007669"/>
    <property type="project" value="UniProtKB-EC"/>
</dbReference>
<dbReference type="GO" id="GO:0006979">
    <property type="term" value="P:response to oxidative stress"/>
    <property type="evidence" value="ECO:0007669"/>
    <property type="project" value="UniProtKB-ARBA"/>
</dbReference>
<dbReference type="InterPro" id="IPR010663">
    <property type="entry name" value="Znf_FPG/IleRS"/>
</dbReference>
<dbReference type="OrthoDB" id="9800855at2"/>
<keyword evidence="10" id="KW-0234">DNA repair</keyword>
<keyword evidence="9" id="KW-0238">DNA-binding</keyword>
<dbReference type="SMART" id="SM00898">
    <property type="entry name" value="Fapy_DNA_glyco"/>
    <property type="match status" value="1"/>
</dbReference>
<keyword evidence="8" id="KW-0862">Zinc</keyword>
<dbReference type="InterPro" id="IPR010979">
    <property type="entry name" value="Ribosomal_uS13-like_H2TH"/>
</dbReference>
<feature type="region of interest" description="Disordered" evidence="20">
    <location>
        <begin position="208"/>
        <end position="227"/>
    </location>
</feature>
<organism evidence="22 23">
    <name type="scientific">Pseudonocardia asaccharolytica DSM 44247 = NBRC 16224</name>
    <dbReference type="NCBI Taxonomy" id="1123024"/>
    <lineage>
        <taxon>Bacteria</taxon>
        <taxon>Bacillati</taxon>
        <taxon>Actinomycetota</taxon>
        <taxon>Actinomycetes</taxon>
        <taxon>Pseudonocardiales</taxon>
        <taxon>Pseudonocardiaceae</taxon>
        <taxon>Pseudonocardia</taxon>
    </lineage>
</organism>
<keyword evidence="11" id="KW-0456">Lyase</keyword>
<dbReference type="GO" id="GO:0006284">
    <property type="term" value="P:base-excision repair"/>
    <property type="evidence" value="ECO:0007669"/>
    <property type="project" value="InterPro"/>
</dbReference>
<dbReference type="RefSeq" id="WP_028932004.1">
    <property type="nucleotide sequence ID" value="NZ_AUII01000051.1"/>
</dbReference>
<evidence type="ECO:0000256" key="2">
    <source>
        <dbReference type="ARBA" id="ARBA00009409"/>
    </source>
</evidence>
<dbReference type="EMBL" id="BJVI01000087">
    <property type="protein sequence ID" value="GEL20735.1"/>
    <property type="molecule type" value="Genomic_DNA"/>
</dbReference>
<dbReference type="Pfam" id="PF06827">
    <property type="entry name" value="zf-FPG_IleRS"/>
    <property type="match status" value="1"/>
</dbReference>
<evidence type="ECO:0000256" key="20">
    <source>
        <dbReference type="SAM" id="MobiDB-lite"/>
    </source>
</evidence>
<evidence type="ECO:0000256" key="1">
    <source>
        <dbReference type="ARBA" id="ARBA00001947"/>
    </source>
</evidence>
<evidence type="ECO:0000256" key="19">
    <source>
        <dbReference type="PROSITE-ProRule" id="PRU00391"/>
    </source>
</evidence>
<keyword evidence="5" id="KW-0227">DNA damage</keyword>
<dbReference type="InterPro" id="IPR000214">
    <property type="entry name" value="Znf_DNA_glyclase/AP_lyase"/>
</dbReference>
<dbReference type="Proteomes" id="UP000321328">
    <property type="component" value="Unassembled WGS sequence"/>
</dbReference>
<proteinExistence type="inferred from homology"/>
<sequence length="273" mass="30214">MPEGHTLHRLARLHRRRFGRAPVGVSSPQGRFAESAALLDGAVLTRVEAHGKHLFHRYGPDRVVHIHLGLYGTFDDVPLPAAAPRGQVRMRLVGATHYADLRGPTACELITDAEVAALRARLGPDPLRRDADPDRAWARIARSRAPLATLLMDQAVVAGVGNVYRAELLFRHGIDPLLPGRALPREIWDAMWSDLVALMRDGARRGRIDTVAPEHDPRRRGEPGRRDRHGGEVYVYRRAGMACLVCGTAVAHAAHAARNLFWCPTCQPEQQCH</sequence>
<protein>
    <recommendedName>
        <fullName evidence="15">Endonuclease 8 1</fullName>
        <ecNumber evidence="3">4.2.99.18</ecNumber>
    </recommendedName>
    <alternativeName>
        <fullName evidence="17">DNA glycosylase/AP lyase Nei 1</fullName>
    </alternativeName>
    <alternativeName>
        <fullName evidence="16">DNA-(apurinic or apyrimidinic site) lyase Nei 1</fullName>
    </alternativeName>
    <alternativeName>
        <fullName evidence="18">Endonuclease VIII 1</fullName>
    </alternativeName>
</protein>
<evidence type="ECO:0000256" key="14">
    <source>
        <dbReference type="ARBA" id="ARBA00044632"/>
    </source>
</evidence>
<evidence type="ECO:0000256" key="16">
    <source>
        <dbReference type="ARBA" id="ARBA00076224"/>
    </source>
</evidence>
<keyword evidence="6 19" id="KW-0863">Zinc-finger</keyword>
<keyword evidence="13" id="KW-0326">Glycosidase</keyword>
<keyword evidence="4" id="KW-0479">Metal-binding</keyword>
<dbReference type="PROSITE" id="PS51066">
    <property type="entry name" value="ZF_FPG_2"/>
    <property type="match status" value="1"/>
</dbReference>
<dbReference type="FunFam" id="1.10.8.50:FF:000003">
    <property type="entry name" value="Formamidopyrimidine-DNA glycosylase"/>
    <property type="match status" value="1"/>
</dbReference>
<keyword evidence="22" id="KW-0540">Nuclease</keyword>
<dbReference type="EC" id="4.2.99.18" evidence="3"/>
<dbReference type="AlphaFoldDB" id="A0A511D7F0"/>
<dbReference type="SMART" id="SM01232">
    <property type="entry name" value="H2TH"/>
    <property type="match status" value="1"/>
</dbReference>
<reference evidence="22 23" key="1">
    <citation type="submission" date="2019-07" db="EMBL/GenBank/DDBJ databases">
        <title>Whole genome shotgun sequence of Pseudonocardia asaccharolytica NBRC 16224.</title>
        <authorList>
            <person name="Hosoyama A."/>
            <person name="Uohara A."/>
            <person name="Ohji S."/>
            <person name="Ichikawa N."/>
        </authorList>
    </citation>
    <scope>NUCLEOTIDE SEQUENCE [LARGE SCALE GENOMIC DNA]</scope>
    <source>
        <strain evidence="22 23">NBRC 16224</strain>
    </source>
</reference>
<accession>A0A511D7F0</accession>
<dbReference type="Pfam" id="PF01149">
    <property type="entry name" value="Fapy_DNA_glyco"/>
    <property type="match status" value="1"/>
</dbReference>
<dbReference type="GO" id="GO:0008270">
    <property type="term" value="F:zinc ion binding"/>
    <property type="evidence" value="ECO:0007669"/>
    <property type="project" value="UniProtKB-KW"/>
</dbReference>
<evidence type="ECO:0000256" key="13">
    <source>
        <dbReference type="ARBA" id="ARBA00023295"/>
    </source>
</evidence>
<evidence type="ECO:0000256" key="9">
    <source>
        <dbReference type="ARBA" id="ARBA00023125"/>
    </source>
</evidence>
<evidence type="ECO:0000256" key="7">
    <source>
        <dbReference type="ARBA" id="ARBA00022801"/>
    </source>
</evidence>
<dbReference type="Pfam" id="PF06831">
    <property type="entry name" value="H2TH"/>
    <property type="match status" value="1"/>
</dbReference>
<dbReference type="InterPro" id="IPR015887">
    <property type="entry name" value="DNA_glyclase_Znf_dom_DNA_BS"/>
</dbReference>
<dbReference type="PANTHER" id="PTHR42697:SF3">
    <property type="entry name" value="ENDONUCLEASE 8 1"/>
    <property type="match status" value="1"/>
</dbReference>
<dbReference type="GO" id="GO:0008534">
    <property type="term" value="F:oxidized purine nucleobase lesion DNA N-glycosylase activity"/>
    <property type="evidence" value="ECO:0007669"/>
    <property type="project" value="UniProtKB-ARBA"/>
</dbReference>
<name>A0A511D7F0_9PSEU</name>
<evidence type="ECO:0000256" key="3">
    <source>
        <dbReference type="ARBA" id="ARBA00012720"/>
    </source>
</evidence>
<dbReference type="CDD" id="cd08970">
    <property type="entry name" value="AcNei1_N"/>
    <property type="match status" value="1"/>
</dbReference>
<evidence type="ECO:0000256" key="17">
    <source>
        <dbReference type="ARBA" id="ARBA00076830"/>
    </source>
</evidence>
<dbReference type="PROSITE" id="PS01242">
    <property type="entry name" value="ZF_FPG_1"/>
    <property type="match status" value="1"/>
</dbReference>
<evidence type="ECO:0000256" key="8">
    <source>
        <dbReference type="ARBA" id="ARBA00022833"/>
    </source>
</evidence>
<comment type="caution">
    <text evidence="22">The sequence shown here is derived from an EMBL/GenBank/DDBJ whole genome shotgun (WGS) entry which is preliminary data.</text>
</comment>
<evidence type="ECO:0000256" key="10">
    <source>
        <dbReference type="ARBA" id="ARBA00023204"/>
    </source>
</evidence>
<dbReference type="Gene3D" id="1.10.8.50">
    <property type="match status" value="1"/>
</dbReference>
<evidence type="ECO:0000313" key="22">
    <source>
        <dbReference type="EMBL" id="GEL20735.1"/>
    </source>
</evidence>
<comment type="similarity">
    <text evidence="2">Belongs to the FPG family.</text>
</comment>
<dbReference type="InterPro" id="IPR012319">
    <property type="entry name" value="FPG_cat"/>
</dbReference>
<evidence type="ECO:0000256" key="11">
    <source>
        <dbReference type="ARBA" id="ARBA00023239"/>
    </source>
</evidence>
<dbReference type="PANTHER" id="PTHR42697">
    <property type="entry name" value="ENDONUCLEASE 8"/>
    <property type="match status" value="1"/>
</dbReference>
<evidence type="ECO:0000256" key="5">
    <source>
        <dbReference type="ARBA" id="ARBA00022763"/>
    </source>
</evidence>
<dbReference type="GO" id="GO:0003690">
    <property type="term" value="F:double-stranded DNA binding"/>
    <property type="evidence" value="ECO:0007669"/>
    <property type="project" value="UniProtKB-ARBA"/>
</dbReference>
<dbReference type="SUPFAM" id="SSF46946">
    <property type="entry name" value="S13-like H2TH domain"/>
    <property type="match status" value="1"/>
</dbReference>
<dbReference type="SUPFAM" id="SSF81624">
    <property type="entry name" value="N-terminal domain of MutM-like DNA repair proteins"/>
    <property type="match status" value="1"/>
</dbReference>
<comment type="catalytic activity">
    <reaction evidence="14">
        <text>2'-deoxyribonucleotide-(2'-deoxyribose 5'-phosphate)-2'-deoxyribonucleotide-DNA = a 3'-end 2'-deoxyribonucleotide-(2,3-dehydro-2,3-deoxyribose 5'-phosphate)-DNA + a 5'-end 5'-phospho-2'-deoxyribonucleoside-DNA + H(+)</text>
        <dbReference type="Rhea" id="RHEA:66592"/>
        <dbReference type="Rhea" id="RHEA-COMP:13180"/>
        <dbReference type="Rhea" id="RHEA-COMP:16897"/>
        <dbReference type="Rhea" id="RHEA-COMP:17067"/>
        <dbReference type="ChEBI" id="CHEBI:15378"/>
        <dbReference type="ChEBI" id="CHEBI:136412"/>
        <dbReference type="ChEBI" id="CHEBI:157695"/>
        <dbReference type="ChEBI" id="CHEBI:167181"/>
        <dbReference type="EC" id="4.2.99.18"/>
    </reaction>
</comment>
<dbReference type="Gene3D" id="3.20.190.10">
    <property type="entry name" value="MutM-like, N-terminal"/>
    <property type="match status" value="1"/>
</dbReference>
<keyword evidence="23" id="KW-1185">Reference proteome</keyword>
<dbReference type="GO" id="GO:0000703">
    <property type="term" value="F:oxidized pyrimidine nucleobase lesion DNA N-glycosylase activity"/>
    <property type="evidence" value="ECO:0007669"/>
    <property type="project" value="TreeGrafter"/>
</dbReference>
<evidence type="ECO:0000256" key="15">
    <source>
        <dbReference type="ARBA" id="ARBA00072653"/>
    </source>
</evidence>
<evidence type="ECO:0000256" key="18">
    <source>
        <dbReference type="ARBA" id="ARBA00081466"/>
    </source>
</evidence>
<dbReference type="InterPro" id="IPR015886">
    <property type="entry name" value="H2TH_FPG"/>
</dbReference>
<dbReference type="FunFam" id="3.20.190.10:FF:000007">
    <property type="entry name" value="DNA glycosylase"/>
    <property type="match status" value="1"/>
</dbReference>